<reference evidence="3" key="2">
    <citation type="submission" date="2022-06" db="UniProtKB">
        <authorList>
            <consortium name="EnsemblMetazoa"/>
        </authorList>
    </citation>
    <scope>IDENTIFICATION</scope>
    <source>
        <strain evidence="3">PS312</strain>
    </source>
</reference>
<accession>A0A2A6CWI7</accession>
<feature type="transmembrane region" description="Helical" evidence="2">
    <location>
        <begin position="33"/>
        <end position="52"/>
    </location>
</feature>
<keyword evidence="2" id="KW-1133">Transmembrane helix</keyword>
<organism evidence="3 4">
    <name type="scientific">Pristionchus pacificus</name>
    <name type="common">Parasitic nematode worm</name>
    <dbReference type="NCBI Taxonomy" id="54126"/>
    <lineage>
        <taxon>Eukaryota</taxon>
        <taxon>Metazoa</taxon>
        <taxon>Ecdysozoa</taxon>
        <taxon>Nematoda</taxon>
        <taxon>Chromadorea</taxon>
        <taxon>Rhabditida</taxon>
        <taxon>Rhabditina</taxon>
        <taxon>Diplogasteromorpha</taxon>
        <taxon>Diplogasteroidea</taxon>
        <taxon>Neodiplogasteridae</taxon>
        <taxon>Pristionchus</taxon>
    </lineage>
</organism>
<accession>A0A8R1YZ98</accession>
<proteinExistence type="predicted"/>
<keyword evidence="2" id="KW-0812">Transmembrane</keyword>
<protein>
    <submittedName>
        <fullName evidence="3">Uncharacterized protein</fullName>
    </submittedName>
</protein>
<evidence type="ECO:0000313" key="3">
    <source>
        <dbReference type="EnsemblMetazoa" id="PPA44158.1"/>
    </source>
</evidence>
<name>A0A2A6CWI7_PRIPA</name>
<evidence type="ECO:0000256" key="2">
    <source>
        <dbReference type="SAM" id="Phobius"/>
    </source>
</evidence>
<evidence type="ECO:0000256" key="1">
    <source>
        <dbReference type="SAM" id="MobiDB-lite"/>
    </source>
</evidence>
<sequence length="100" mass="11590">MLLRRENARNFGQGPMEYNTTLAISMIKLADRAYLFFFLFFLIHIVFLWHFLVVTRYFATIIVIAININIEGGQHENRTAGQGLEEEDGAEEKRNRGIVV</sequence>
<dbReference type="EnsemblMetazoa" id="PPA44158.1">
    <property type="protein sequence ID" value="PPA44158.1"/>
    <property type="gene ID" value="WBGene00282527"/>
</dbReference>
<feature type="region of interest" description="Disordered" evidence="1">
    <location>
        <begin position="77"/>
        <end position="100"/>
    </location>
</feature>
<evidence type="ECO:0000313" key="4">
    <source>
        <dbReference type="Proteomes" id="UP000005239"/>
    </source>
</evidence>
<keyword evidence="4" id="KW-1185">Reference proteome</keyword>
<reference evidence="4" key="1">
    <citation type="journal article" date="2008" name="Nat. Genet.">
        <title>The Pristionchus pacificus genome provides a unique perspective on nematode lifestyle and parasitism.</title>
        <authorList>
            <person name="Dieterich C."/>
            <person name="Clifton S.W."/>
            <person name="Schuster L.N."/>
            <person name="Chinwalla A."/>
            <person name="Delehaunty K."/>
            <person name="Dinkelacker I."/>
            <person name="Fulton L."/>
            <person name="Fulton R."/>
            <person name="Godfrey J."/>
            <person name="Minx P."/>
            <person name="Mitreva M."/>
            <person name="Roeseler W."/>
            <person name="Tian H."/>
            <person name="Witte H."/>
            <person name="Yang S.P."/>
            <person name="Wilson R.K."/>
            <person name="Sommer R.J."/>
        </authorList>
    </citation>
    <scope>NUCLEOTIDE SEQUENCE [LARGE SCALE GENOMIC DNA]</scope>
    <source>
        <strain evidence="4">PS312</strain>
    </source>
</reference>
<dbReference type="AlphaFoldDB" id="A0A2A6CWI7"/>
<keyword evidence="2" id="KW-0472">Membrane</keyword>
<dbReference type="Proteomes" id="UP000005239">
    <property type="component" value="Unassembled WGS sequence"/>
</dbReference>
<gene>
    <name evidence="3" type="primary">WBGene00282527</name>
</gene>
<feature type="compositionally biased region" description="Basic and acidic residues" evidence="1">
    <location>
        <begin position="91"/>
        <end position="100"/>
    </location>
</feature>